<proteinExistence type="inferred from homology"/>
<evidence type="ECO:0000256" key="8">
    <source>
        <dbReference type="ARBA" id="ARBA00023587"/>
    </source>
</evidence>
<evidence type="ECO:0000256" key="1">
    <source>
        <dbReference type="ARBA" id="ARBA00006217"/>
    </source>
</evidence>
<evidence type="ECO:0000256" key="7">
    <source>
        <dbReference type="ARBA" id="ARBA00023300"/>
    </source>
</evidence>
<protein>
    <recommendedName>
        <fullName evidence="3 14">Carbonic anhydrase</fullName>
        <ecNumber evidence="2 14">4.2.1.1</ecNumber>
    </recommendedName>
    <alternativeName>
        <fullName evidence="11 14">Carbonate dehydratase</fullName>
    </alternativeName>
</protein>
<evidence type="ECO:0000256" key="6">
    <source>
        <dbReference type="ARBA" id="ARBA00023239"/>
    </source>
</evidence>
<dbReference type="EC" id="4.2.1.1" evidence="2 14"/>
<evidence type="ECO:0000256" key="2">
    <source>
        <dbReference type="ARBA" id="ARBA00012925"/>
    </source>
</evidence>
<dbReference type="Gene3D" id="3.40.1050.10">
    <property type="entry name" value="Carbonic anhydrase"/>
    <property type="match status" value="1"/>
</dbReference>
<dbReference type="GO" id="GO:0031470">
    <property type="term" value="C:carboxysome"/>
    <property type="evidence" value="ECO:0007669"/>
    <property type="project" value="UniProtKB-SubCell"/>
</dbReference>
<reference evidence="15" key="2">
    <citation type="journal article" date="2015" name="Genome Announc.">
        <title>Draft Genome Sequence of Filamentous Marine Cyanobacterium Lyngbya confervoides Strain BDU141951.</title>
        <authorList>
            <person name="Chandrababunaidu M.M."/>
            <person name="Sen D."/>
            <person name="Tripathy S."/>
        </authorList>
    </citation>
    <scope>NUCLEOTIDE SEQUENCE</scope>
    <source>
        <strain evidence="15">BDU141951</strain>
    </source>
</reference>
<comment type="subcellular location">
    <subcellularLocation>
        <location evidence="8">Carboxysome</location>
    </subcellularLocation>
</comment>
<dbReference type="CDD" id="cd00884">
    <property type="entry name" value="beta_CA_cladeB"/>
    <property type="match status" value="1"/>
</dbReference>
<dbReference type="PANTHER" id="PTHR11002:SF76">
    <property type="entry name" value="CARBONIC ANHYDRASE"/>
    <property type="match status" value="1"/>
</dbReference>
<evidence type="ECO:0000256" key="4">
    <source>
        <dbReference type="ARBA" id="ARBA00022723"/>
    </source>
</evidence>
<comment type="caution">
    <text evidence="15">The sequence shown here is derived from an EMBL/GenBank/DDBJ whole genome shotgun (WGS) entry which is preliminary data.</text>
</comment>
<evidence type="ECO:0000256" key="12">
    <source>
        <dbReference type="ARBA" id="ARBA00048348"/>
    </source>
</evidence>
<dbReference type="GO" id="GO:0004089">
    <property type="term" value="F:carbonate dehydratase activity"/>
    <property type="evidence" value="ECO:0007669"/>
    <property type="project" value="UniProtKB-UniRule"/>
</dbReference>
<feature type="binding site" evidence="13">
    <location>
        <position position="98"/>
    </location>
    <ligand>
        <name>Zn(2+)</name>
        <dbReference type="ChEBI" id="CHEBI:29105"/>
    </ligand>
</feature>
<evidence type="ECO:0000256" key="10">
    <source>
        <dbReference type="ARBA" id="ARBA00024446"/>
    </source>
</evidence>
<evidence type="ECO:0000256" key="3">
    <source>
        <dbReference type="ARBA" id="ARBA00014628"/>
    </source>
</evidence>
<dbReference type="SMART" id="SM00947">
    <property type="entry name" value="Pro_CA"/>
    <property type="match status" value="1"/>
</dbReference>
<evidence type="ECO:0000313" key="15">
    <source>
        <dbReference type="EMBL" id="NEV68792.1"/>
    </source>
</evidence>
<organism evidence="15">
    <name type="scientific">Lyngbya confervoides BDU141951</name>
    <dbReference type="NCBI Taxonomy" id="1574623"/>
    <lineage>
        <taxon>Bacteria</taxon>
        <taxon>Bacillati</taxon>
        <taxon>Cyanobacteriota</taxon>
        <taxon>Cyanophyceae</taxon>
        <taxon>Oscillatoriophycideae</taxon>
        <taxon>Oscillatoriales</taxon>
        <taxon>Microcoleaceae</taxon>
        <taxon>Lyngbya</taxon>
    </lineage>
</organism>
<keyword evidence="6 14" id="KW-0456">Lyase</keyword>
<dbReference type="PROSITE" id="PS00705">
    <property type="entry name" value="PROK_CO2_ANHYDRASE_2"/>
    <property type="match status" value="1"/>
</dbReference>
<dbReference type="InterPro" id="IPR036874">
    <property type="entry name" value="Carbonic_anhydrase_sf"/>
</dbReference>
<dbReference type="GO" id="GO:0015977">
    <property type="term" value="P:carbon fixation"/>
    <property type="evidence" value="ECO:0007669"/>
    <property type="project" value="UniProtKB-KW"/>
</dbReference>
<feature type="binding site" evidence="13">
    <location>
        <position position="101"/>
    </location>
    <ligand>
        <name>Zn(2+)</name>
        <dbReference type="ChEBI" id="CHEBI:29105"/>
    </ligand>
</feature>
<dbReference type="PANTHER" id="PTHR11002">
    <property type="entry name" value="CARBONIC ANHYDRASE"/>
    <property type="match status" value="1"/>
</dbReference>
<evidence type="ECO:0000256" key="13">
    <source>
        <dbReference type="PIRSR" id="PIRSR601765-1"/>
    </source>
</evidence>
<evidence type="ECO:0000256" key="11">
    <source>
        <dbReference type="ARBA" id="ARBA00031969"/>
    </source>
</evidence>
<dbReference type="Pfam" id="PF00484">
    <property type="entry name" value="Pro_CA"/>
    <property type="match status" value="1"/>
</dbReference>
<reference evidence="15" key="1">
    <citation type="submission" date="2014-11" db="EMBL/GenBank/DDBJ databases">
        <authorList>
            <person name="Malar M.C."/>
            <person name="Sen D."/>
            <person name="Tripathy S."/>
        </authorList>
    </citation>
    <scope>NUCLEOTIDE SEQUENCE</scope>
    <source>
        <strain evidence="15">BDU141951</strain>
    </source>
</reference>
<dbReference type="SUPFAM" id="SSF53056">
    <property type="entry name" value="beta-carbonic anhydrase, cab"/>
    <property type="match status" value="1"/>
</dbReference>
<reference evidence="15" key="3">
    <citation type="submission" date="2020-02" db="EMBL/GenBank/DDBJ databases">
        <authorList>
            <person name="Sarangi A.N."/>
            <person name="Ghosh S."/>
            <person name="Mukherjee M."/>
            <person name="Tripathy S."/>
        </authorList>
    </citation>
    <scope>NUCLEOTIDE SEQUENCE</scope>
    <source>
        <strain evidence="15">BDU141951</strain>
    </source>
</reference>
<keyword evidence="5 13" id="KW-0862">Zinc</keyword>
<dbReference type="GO" id="GO:0015976">
    <property type="term" value="P:carbon utilization"/>
    <property type="evidence" value="ECO:0007669"/>
    <property type="project" value="InterPro"/>
</dbReference>
<feature type="binding site" evidence="13">
    <location>
        <position position="41"/>
    </location>
    <ligand>
        <name>Zn(2+)</name>
        <dbReference type="ChEBI" id="CHEBI:29105"/>
    </ligand>
</feature>
<dbReference type="EMBL" id="JTHE02000003">
    <property type="protein sequence ID" value="NEV68792.1"/>
    <property type="molecule type" value="Genomic_DNA"/>
</dbReference>
<keyword evidence="9" id="KW-1282">Carboxysome</keyword>
<dbReference type="AlphaFoldDB" id="A0A0C1URV4"/>
<evidence type="ECO:0000256" key="5">
    <source>
        <dbReference type="ARBA" id="ARBA00022833"/>
    </source>
</evidence>
<comment type="catalytic activity">
    <reaction evidence="12 14">
        <text>hydrogencarbonate + H(+) = CO2 + H2O</text>
        <dbReference type="Rhea" id="RHEA:10748"/>
        <dbReference type="ChEBI" id="CHEBI:15377"/>
        <dbReference type="ChEBI" id="CHEBI:15378"/>
        <dbReference type="ChEBI" id="CHEBI:16526"/>
        <dbReference type="ChEBI" id="CHEBI:17544"/>
        <dbReference type="EC" id="4.2.1.1"/>
    </reaction>
</comment>
<keyword evidence="7" id="KW-0120">Carbon dioxide fixation</keyword>
<gene>
    <name evidence="15" type="ORF">QQ91_016945</name>
</gene>
<dbReference type="InterPro" id="IPR015892">
    <property type="entry name" value="Carbonic_anhydrase_CS"/>
</dbReference>
<comment type="similarity">
    <text evidence="1 14">Belongs to the beta-class carbonic anhydrase family.</text>
</comment>
<feature type="binding site" evidence="13">
    <location>
        <position position="39"/>
    </location>
    <ligand>
        <name>Zn(2+)</name>
        <dbReference type="ChEBI" id="CHEBI:29105"/>
    </ligand>
</feature>
<name>A0A0C1URV4_9CYAN</name>
<keyword evidence="4 13" id="KW-0479">Metal-binding</keyword>
<comment type="cofactor">
    <cofactor evidence="13">
        <name>Zn(2+)</name>
        <dbReference type="ChEBI" id="CHEBI:29105"/>
    </cofactor>
    <text evidence="13">Binds 1 zinc ion per subunit.</text>
</comment>
<evidence type="ECO:0000256" key="14">
    <source>
        <dbReference type="RuleBase" id="RU003956"/>
    </source>
</evidence>
<dbReference type="FunFam" id="3.40.1050.10:FF:000003">
    <property type="entry name" value="Carbonic anhydrase"/>
    <property type="match status" value="1"/>
</dbReference>
<dbReference type="InterPro" id="IPR001765">
    <property type="entry name" value="Carbonic_anhydrase"/>
</dbReference>
<dbReference type="PROSITE" id="PS00704">
    <property type="entry name" value="PROK_CO2_ANHYDRASE_1"/>
    <property type="match status" value="1"/>
</dbReference>
<dbReference type="GO" id="GO:0008270">
    <property type="term" value="F:zinc ion binding"/>
    <property type="evidence" value="ECO:0007669"/>
    <property type="project" value="UniProtKB-UniRule"/>
</dbReference>
<accession>A0A0C1URV4</accession>
<evidence type="ECO:0000256" key="9">
    <source>
        <dbReference type="ARBA" id="ARBA00023669"/>
    </source>
</evidence>
<comment type="function">
    <text evidence="14">Reversible hydration of carbon dioxide.</text>
</comment>
<sequence>MQKLIEGIRQFQSSYVPSHKALMEELSKGQHPRVLFIGCSDSRVSPEIITQSEIGDLFIIRNAGNIIPPFEATNGGEGATIEYAIEALGIKQVIICGHSQCGAMKGLLQLGELEEKMPLVYDWLRLADATRKLVNDNYSHLDKKGQLDALVAENVLTQIDNLRTYPVIRSKMYQGNLSIHGWIYKIETGEVLNYDADTHAFTPPHSKLPQNGVYDSAYTAPATHLPGGNRLSREQAERIYRGTARV</sequence>
<keyword evidence="10" id="KW-1283">Bacterial microcompartment</keyword>
<dbReference type="InterPro" id="IPR045066">
    <property type="entry name" value="Beta_CA_cladeB"/>
</dbReference>